<evidence type="ECO:0000313" key="13">
    <source>
        <dbReference type="Proteomes" id="UP001165587"/>
    </source>
</evidence>
<evidence type="ECO:0000256" key="5">
    <source>
        <dbReference type="ARBA" id="ARBA00022946"/>
    </source>
</evidence>
<sequence length="333" mass="34309">MEPPAGVNRTVMQHRTGDPGVVAELVETPVPRPGEGELLVELVVAPINPAEILMLQGAYGYRDTTPPLPRAAGIEGVGRVVGGATAIVPEGSLVSLAGSRGVFSDYRVIPAASALVLPPTVDPDTFAVSFVNVQAVLLMLHEWPELEAGDVIIQNAGNSAYARVLDAVASRRGFTVVNVVRSERSALSVEDELNGPVLVDGEDLDERVLAVTGGSRPRVAVDAVGGAATGRLTETLAPGGRVVTYGLLSGDPVQVDTRIVVFNGVRVEGFWMPRSMAAAPADLLPGIAAEAMEIIAGGGFAVPIAARIGLAGIAEALALAEQGGRDGKVVVTR</sequence>
<dbReference type="InterPro" id="IPR020843">
    <property type="entry name" value="ER"/>
</dbReference>
<evidence type="ECO:0000256" key="2">
    <source>
        <dbReference type="ARBA" id="ARBA00022516"/>
    </source>
</evidence>
<keyword evidence="4" id="KW-0521">NADP</keyword>
<dbReference type="CDD" id="cd05282">
    <property type="entry name" value="ETR_like"/>
    <property type="match status" value="1"/>
</dbReference>
<evidence type="ECO:0000256" key="3">
    <source>
        <dbReference type="ARBA" id="ARBA00022832"/>
    </source>
</evidence>
<dbReference type="InterPro" id="IPR036291">
    <property type="entry name" value="NAD(P)-bd_dom_sf"/>
</dbReference>
<dbReference type="EC" id="1.3.1.104" evidence="9"/>
<dbReference type="AlphaFoldDB" id="A0AA41XIA0"/>
<dbReference type="Gene3D" id="3.90.180.10">
    <property type="entry name" value="Medium-chain alcohol dehydrogenases, catalytic domain"/>
    <property type="match status" value="1"/>
</dbReference>
<dbReference type="RefSeq" id="WP_259529850.1">
    <property type="nucleotide sequence ID" value="NZ_JANLCK010000007.1"/>
</dbReference>
<dbReference type="GO" id="GO:0006633">
    <property type="term" value="P:fatty acid biosynthetic process"/>
    <property type="evidence" value="ECO:0007669"/>
    <property type="project" value="UniProtKB-KW"/>
</dbReference>
<feature type="domain" description="Enoyl reductase (ER)" evidence="11">
    <location>
        <begin position="17"/>
        <end position="331"/>
    </location>
</feature>
<evidence type="ECO:0000256" key="7">
    <source>
        <dbReference type="ARBA" id="ARBA00023098"/>
    </source>
</evidence>
<keyword evidence="8" id="KW-0275">Fatty acid biosynthesis</keyword>
<accession>A0AA41XIA0</accession>
<keyword evidence="5" id="KW-0809">Transit peptide</keyword>
<dbReference type="SMART" id="SM00829">
    <property type="entry name" value="PKS_ER"/>
    <property type="match status" value="1"/>
</dbReference>
<keyword evidence="2" id="KW-0444">Lipid biosynthesis</keyword>
<dbReference type="SUPFAM" id="SSF50129">
    <property type="entry name" value="GroES-like"/>
    <property type="match status" value="1"/>
</dbReference>
<dbReference type="SUPFAM" id="SSF51735">
    <property type="entry name" value="NAD(P)-binding Rossmann-fold domains"/>
    <property type="match status" value="1"/>
</dbReference>
<protein>
    <recommendedName>
        <fullName evidence="9">enoyl-[acyl-carrier-protein] reductase</fullName>
        <ecNumber evidence="9">1.3.1.104</ecNumber>
    </recommendedName>
</protein>
<dbReference type="InterPro" id="IPR013149">
    <property type="entry name" value="ADH-like_C"/>
</dbReference>
<evidence type="ECO:0000256" key="10">
    <source>
        <dbReference type="ARBA" id="ARBA00048843"/>
    </source>
</evidence>
<comment type="similarity">
    <text evidence="1">Belongs to the zinc-containing alcohol dehydrogenase family. Quinone oxidoreductase subfamily.</text>
</comment>
<evidence type="ECO:0000256" key="4">
    <source>
        <dbReference type="ARBA" id="ARBA00022857"/>
    </source>
</evidence>
<gene>
    <name evidence="12" type="ORF">N1028_13595</name>
</gene>
<dbReference type="PANTHER" id="PTHR43981:SF2">
    <property type="entry name" value="ENOYL-[ACYL-CARRIER-PROTEIN] REDUCTASE, MITOCHONDRIAL"/>
    <property type="match status" value="1"/>
</dbReference>
<dbReference type="InterPro" id="IPR051034">
    <property type="entry name" value="Mito_Enoyl-ACP_Reductase"/>
</dbReference>
<evidence type="ECO:0000256" key="8">
    <source>
        <dbReference type="ARBA" id="ARBA00023160"/>
    </source>
</evidence>
<name>A0AA41XIA0_9MICO</name>
<evidence type="ECO:0000256" key="9">
    <source>
        <dbReference type="ARBA" id="ARBA00038963"/>
    </source>
</evidence>
<evidence type="ECO:0000259" key="11">
    <source>
        <dbReference type="SMART" id="SM00829"/>
    </source>
</evidence>
<dbReference type="PANTHER" id="PTHR43981">
    <property type="entry name" value="ENOYL-[ACYL-CARRIER-PROTEIN] REDUCTASE, MITOCHONDRIAL"/>
    <property type="match status" value="1"/>
</dbReference>
<comment type="catalytic activity">
    <reaction evidence="10">
        <text>a 2,3-saturated acyl-[ACP] + NADP(+) = a (2E)-enoyl-[ACP] + NADPH + H(+)</text>
        <dbReference type="Rhea" id="RHEA:22564"/>
        <dbReference type="Rhea" id="RHEA-COMP:9925"/>
        <dbReference type="Rhea" id="RHEA-COMP:9926"/>
        <dbReference type="ChEBI" id="CHEBI:15378"/>
        <dbReference type="ChEBI" id="CHEBI:57783"/>
        <dbReference type="ChEBI" id="CHEBI:58349"/>
        <dbReference type="ChEBI" id="CHEBI:78784"/>
        <dbReference type="ChEBI" id="CHEBI:78785"/>
        <dbReference type="EC" id="1.3.1.104"/>
    </reaction>
</comment>
<dbReference type="GO" id="GO:0141148">
    <property type="term" value="F:enoyl-[acyl-carrier-protein] reductase (NADPH) activity"/>
    <property type="evidence" value="ECO:0007669"/>
    <property type="project" value="UniProtKB-EC"/>
</dbReference>
<keyword evidence="3" id="KW-0276">Fatty acid metabolism</keyword>
<dbReference type="Gene3D" id="3.40.50.720">
    <property type="entry name" value="NAD(P)-binding Rossmann-like Domain"/>
    <property type="match status" value="1"/>
</dbReference>
<dbReference type="EMBL" id="JANLCK010000007">
    <property type="protein sequence ID" value="MCS5726929.1"/>
    <property type="molecule type" value="Genomic_DNA"/>
</dbReference>
<dbReference type="InterPro" id="IPR013154">
    <property type="entry name" value="ADH-like_N"/>
</dbReference>
<dbReference type="Pfam" id="PF00107">
    <property type="entry name" value="ADH_zinc_N"/>
    <property type="match status" value="1"/>
</dbReference>
<keyword evidence="13" id="KW-1185">Reference proteome</keyword>
<evidence type="ECO:0000313" key="12">
    <source>
        <dbReference type="EMBL" id="MCS5726929.1"/>
    </source>
</evidence>
<evidence type="ECO:0000256" key="1">
    <source>
        <dbReference type="ARBA" id="ARBA00010371"/>
    </source>
</evidence>
<reference evidence="12" key="1">
    <citation type="submission" date="2022-08" db="EMBL/GenBank/DDBJ databases">
        <authorList>
            <person name="Deng Y."/>
            <person name="Han X.-F."/>
            <person name="Zhang Y.-Q."/>
        </authorList>
    </citation>
    <scope>NUCLEOTIDE SEQUENCE</scope>
    <source>
        <strain evidence="12">CPCC 203407</strain>
    </source>
</reference>
<keyword evidence="7" id="KW-0443">Lipid metabolism</keyword>
<comment type="caution">
    <text evidence="12">The sequence shown here is derived from an EMBL/GenBank/DDBJ whole genome shotgun (WGS) entry which is preliminary data.</text>
</comment>
<dbReference type="InterPro" id="IPR011032">
    <property type="entry name" value="GroES-like_sf"/>
</dbReference>
<keyword evidence="6" id="KW-0560">Oxidoreductase</keyword>
<dbReference type="Proteomes" id="UP001165587">
    <property type="component" value="Unassembled WGS sequence"/>
</dbReference>
<dbReference type="Pfam" id="PF08240">
    <property type="entry name" value="ADH_N"/>
    <property type="match status" value="1"/>
</dbReference>
<organism evidence="12 13">
    <name type="scientific">Herbiconiux oxytropis</name>
    <dbReference type="NCBI Taxonomy" id="2970915"/>
    <lineage>
        <taxon>Bacteria</taxon>
        <taxon>Bacillati</taxon>
        <taxon>Actinomycetota</taxon>
        <taxon>Actinomycetes</taxon>
        <taxon>Micrococcales</taxon>
        <taxon>Microbacteriaceae</taxon>
        <taxon>Herbiconiux</taxon>
    </lineage>
</organism>
<evidence type="ECO:0000256" key="6">
    <source>
        <dbReference type="ARBA" id="ARBA00023002"/>
    </source>
</evidence>
<proteinExistence type="inferred from homology"/>